<dbReference type="AlphaFoldDB" id="A0A2C6DK15"/>
<protein>
    <recommendedName>
        <fullName evidence="5">Pyosin/cloacin translocation domain-containing protein</fullName>
    </recommendedName>
</protein>
<name>A0A2C6DK15_9GAMM</name>
<keyword evidence="7" id="KW-1185">Reference proteome</keyword>
<feature type="coiled-coil region" evidence="4">
    <location>
        <begin position="425"/>
        <end position="452"/>
    </location>
</feature>
<evidence type="ECO:0000259" key="5">
    <source>
        <dbReference type="Pfam" id="PF06958"/>
    </source>
</evidence>
<sequence>MSCLSGEHFMENNTITENTISDGYPTVGDGGQVVLTVWPKGYSPPIYDIWVPPYHGWSKQEWGHNDWIDDTLPPEESKAANRAAEEWAKAYQQEKNKADSYLNDKKQQLSAAYAVLAQSQANHQYIASQLQHINETSPKETLTLQRELANRAVDAARAEIALNTAIVEHLVAESHWSKIMKIYPGTTAAESRERNRLEREKKVEANTLAGSIAQQQHLLNALIADAVVKNTQLEEFNIVDYDPRVISAEQQLVAAQHSLSQAIQDRSVAEQKLAHAQSAYSIANNTAEGRLLANPAAYPYNEILHHSVYGISVQLTISVDNISSLQLLLTQGGTAFSSPITAPTPEGEAIGRSINDLIVDGYNRLRQRLQQRQVEINQATNNINKAQGEVNLANLSVTNNQNTLSQKTQERDGIKSIVSEEVRVKEEREAKVKAAQGQYERAQQALADYKNYGFYGLSQESLLSSSTVLSISAGEGGFASFGSSATATAIRQALISISNKSTQFVVQFGLRSIESAIASRMAVSVGLMSVVFSPSVGEGSDNVPGFFWEKAMIGAVPASMLTLPPDPELRKLAKTVGSIPLNILAVLKHQGNILEFKLIRTPDEYPIGILSAELDSSTGLYQVAIPDVGRTILITPANPPKPNNLPPLVPPIELGTLPLHTGNDVTSDTLPMIEVYPAPESQEGKGWVLVFPEDSGLEAIFVMVSHPPKSEVHKHKHYPPKGVPWSKIVESTKNKGYAKFKPEINIPEIDLDVWKNGEPIAMHLGWKVKKYDYVIGAYNGKETEWVVVKESQGTVHSHPISVQQVNRYLK</sequence>
<proteinExistence type="predicted"/>
<dbReference type="Proteomes" id="UP000224974">
    <property type="component" value="Unassembled WGS sequence"/>
</dbReference>
<dbReference type="OrthoDB" id="6975388at2"/>
<dbReference type="InterPro" id="IPR038452">
    <property type="entry name" value="Channel_colicin_cen_sf"/>
</dbReference>
<evidence type="ECO:0000313" key="6">
    <source>
        <dbReference type="EMBL" id="PHI28775.1"/>
    </source>
</evidence>
<keyword evidence="4" id="KW-0175">Coiled coil</keyword>
<dbReference type="SUPFAM" id="SSF58096">
    <property type="entry name" value="Colicin Ia, N-terminal domain"/>
    <property type="match status" value="1"/>
</dbReference>
<evidence type="ECO:0000256" key="2">
    <source>
        <dbReference type="ARBA" id="ARBA00023022"/>
    </source>
</evidence>
<dbReference type="EMBL" id="PDDX01000001">
    <property type="protein sequence ID" value="PHI28775.1"/>
    <property type="molecule type" value="Genomic_DNA"/>
</dbReference>
<evidence type="ECO:0000256" key="3">
    <source>
        <dbReference type="ARBA" id="ARBA00023048"/>
    </source>
</evidence>
<comment type="caution">
    <text evidence="6">The sequence shown here is derived from an EMBL/GenBank/DDBJ whole genome shotgun (WGS) entry which is preliminary data.</text>
</comment>
<gene>
    <name evidence="6" type="ORF">CRN84_05315</name>
</gene>
<feature type="domain" description="Pyosin/cloacin translocation" evidence="5">
    <location>
        <begin position="569"/>
        <end position="703"/>
    </location>
</feature>
<keyword evidence="3" id="KW-0078">Bacteriocin</keyword>
<dbReference type="SUPFAM" id="SSF69369">
    <property type="entry name" value="Cloacin translocation domain"/>
    <property type="match status" value="1"/>
</dbReference>
<keyword evidence="1" id="KW-0929">Antimicrobial</keyword>
<dbReference type="GO" id="GO:0140911">
    <property type="term" value="F:pore-forming activity"/>
    <property type="evidence" value="ECO:0007669"/>
    <property type="project" value="InterPro"/>
</dbReference>
<dbReference type="STRING" id="1111728.GCA_000427805_02410"/>
<keyword evidence="2" id="KW-0044">Antibiotic</keyword>
<dbReference type="InterPro" id="IPR036302">
    <property type="entry name" value="Pyosin/cloacin_T_dom_sf"/>
</dbReference>
<dbReference type="GO" id="GO:0050829">
    <property type="term" value="P:defense response to Gram-negative bacterium"/>
    <property type="evidence" value="ECO:0007669"/>
    <property type="project" value="InterPro"/>
</dbReference>
<dbReference type="GO" id="GO:0031640">
    <property type="term" value="P:killing of cells of another organism"/>
    <property type="evidence" value="ECO:0007669"/>
    <property type="project" value="UniProtKB-KW"/>
</dbReference>
<evidence type="ECO:0000256" key="4">
    <source>
        <dbReference type="SAM" id="Coils"/>
    </source>
</evidence>
<dbReference type="Gene3D" id="3.30.305.10">
    <property type="entry name" value="Colicin Ia, domain 2"/>
    <property type="match status" value="1"/>
</dbReference>
<reference evidence="7" key="1">
    <citation type="submission" date="2017-09" db="EMBL/GenBank/DDBJ databases">
        <title>FDA dAtabase for Regulatory Grade micrObial Sequences (FDA-ARGOS): Supporting development and validation of Infectious Disease Dx tests.</title>
        <authorList>
            <person name="Minogue T."/>
            <person name="Wolcott M."/>
            <person name="Wasieloski L."/>
            <person name="Aguilar W."/>
            <person name="Moore D."/>
            <person name="Tallon L."/>
            <person name="Sadzewicz L."/>
            <person name="Ott S."/>
            <person name="Zhao X."/>
            <person name="Nagaraj S."/>
            <person name="Vavikolanu K."/>
            <person name="Aluvathingal J."/>
            <person name="Nadendla S."/>
            <person name="Sichtig H."/>
        </authorList>
    </citation>
    <scope>NUCLEOTIDE SEQUENCE [LARGE SCALE GENOMIC DNA]</scope>
    <source>
        <strain evidence="7">FDAARGOS_387</strain>
    </source>
</reference>
<dbReference type="Pfam" id="PF06958">
    <property type="entry name" value="Pyocin_S"/>
    <property type="match status" value="1"/>
</dbReference>
<accession>A0A2C6DK15</accession>
<evidence type="ECO:0000313" key="7">
    <source>
        <dbReference type="Proteomes" id="UP000224974"/>
    </source>
</evidence>
<feature type="coiled-coil region" evidence="4">
    <location>
        <begin position="362"/>
        <end position="396"/>
    </location>
</feature>
<dbReference type="InterPro" id="IPR016128">
    <property type="entry name" value="Pyosin/cloacin_T_dom"/>
</dbReference>
<dbReference type="InterPro" id="IPR014739">
    <property type="entry name" value="Channel_colicin_N_sf"/>
</dbReference>
<evidence type="ECO:0000256" key="1">
    <source>
        <dbReference type="ARBA" id="ARBA00022529"/>
    </source>
</evidence>
<dbReference type="GO" id="GO:0016020">
    <property type="term" value="C:membrane"/>
    <property type="evidence" value="ECO:0007669"/>
    <property type="project" value="InterPro"/>
</dbReference>
<organism evidence="6 7">
    <name type="scientific">Budvicia aquatica</name>
    <dbReference type="NCBI Taxonomy" id="82979"/>
    <lineage>
        <taxon>Bacteria</taxon>
        <taxon>Pseudomonadati</taxon>
        <taxon>Pseudomonadota</taxon>
        <taxon>Gammaproteobacteria</taxon>
        <taxon>Enterobacterales</taxon>
        <taxon>Budviciaceae</taxon>
        <taxon>Budvicia</taxon>
    </lineage>
</organism>